<evidence type="ECO:0000313" key="7">
    <source>
        <dbReference type="Proteomes" id="UP000792457"/>
    </source>
</evidence>
<dbReference type="SUPFAM" id="SSF57716">
    <property type="entry name" value="Glucocorticoid receptor-like (DNA-binding domain)"/>
    <property type="match status" value="1"/>
</dbReference>
<name>A0A8K0K7P2_LADFU</name>
<proteinExistence type="predicted"/>
<evidence type="ECO:0000313" key="6">
    <source>
        <dbReference type="EMBL" id="KAG8228750.1"/>
    </source>
</evidence>
<reference evidence="6" key="1">
    <citation type="submission" date="2013-04" db="EMBL/GenBank/DDBJ databases">
        <authorList>
            <person name="Qu J."/>
            <person name="Murali S.C."/>
            <person name="Bandaranaike D."/>
            <person name="Bellair M."/>
            <person name="Blankenburg K."/>
            <person name="Chao H."/>
            <person name="Dinh H."/>
            <person name="Doddapaneni H."/>
            <person name="Downs B."/>
            <person name="Dugan-Rocha S."/>
            <person name="Elkadiri S."/>
            <person name="Gnanaolivu R.D."/>
            <person name="Hernandez B."/>
            <person name="Javaid M."/>
            <person name="Jayaseelan J.C."/>
            <person name="Lee S."/>
            <person name="Li M."/>
            <person name="Ming W."/>
            <person name="Munidasa M."/>
            <person name="Muniz J."/>
            <person name="Nguyen L."/>
            <person name="Ongeri F."/>
            <person name="Osuji N."/>
            <person name="Pu L.-L."/>
            <person name="Puazo M."/>
            <person name="Qu C."/>
            <person name="Quiroz J."/>
            <person name="Raj R."/>
            <person name="Weissenberger G."/>
            <person name="Xin Y."/>
            <person name="Zou X."/>
            <person name="Han Y."/>
            <person name="Richards S."/>
            <person name="Worley K."/>
            <person name="Muzny D."/>
            <person name="Gibbs R."/>
        </authorList>
    </citation>
    <scope>NUCLEOTIDE SEQUENCE</scope>
    <source>
        <strain evidence="6">Sampled in the wild</strain>
    </source>
</reference>
<keyword evidence="7" id="KW-1185">Reference proteome</keyword>
<feature type="non-terminal residue" evidence="6">
    <location>
        <position position="1"/>
    </location>
</feature>
<reference evidence="6" key="2">
    <citation type="submission" date="2017-10" db="EMBL/GenBank/DDBJ databases">
        <title>Ladona fulva Genome sequencing and assembly.</title>
        <authorList>
            <person name="Murali S."/>
            <person name="Richards S."/>
            <person name="Bandaranaike D."/>
            <person name="Bellair M."/>
            <person name="Blankenburg K."/>
            <person name="Chao H."/>
            <person name="Dinh H."/>
            <person name="Doddapaneni H."/>
            <person name="Dugan-Rocha S."/>
            <person name="Elkadiri S."/>
            <person name="Gnanaolivu R."/>
            <person name="Hernandez B."/>
            <person name="Skinner E."/>
            <person name="Javaid M."/>
            <person name="Lee S."/>
            <person name="Li M."/>
            <person name="Ming W."/>
            <person name="Munidasa M."/>
            <person name="Muniz J."/>
            <person name="Nguyen L."/>
            <person name="Hughes D."/>
            <person name="Osuji N."/>
            <person name="Pu L.-L."/>
            <person name="Puazo M."/>
            <person name="Qu C."/>
            <person name="Quiroz J."/>
            <person name="Raj R."/>
            <person name="Weissenberger G."/>
            <person name="Xin Y."/>
            <person name="Zou X."/>
            <person name="Han Y."/>
            <person name="Worley K."/>
            <person name="Muzny D."/>
            <person name="Gibbs R."/>
        </authorList>
    </citation>
    <scope>NUCLEOTIDE SEQUENCE</scope>
    <source>
        <strain evidence="6">Sampled in the wild</strain>
    </source>
</reference>
<dbReference type="Pfam" id="PF07776">
    <property type="entry name" value="zf-AD"/>
    <property type="match status" value="1"/>
</dbReference>
<dbReference type="PANTHER" id="PTHR39942">
    <property type="entry name" value="BCDNA.LD26519-RELATED"/>
    <property type="match status" value="1"/>
</dbReference>
<sequence>MASAWVADPNRSICRLCLGEDYNYRCLFDKDYVIDSLDLAGLVKDCVGVQISQSDGYSDRICAYCVEKVHYYFNFKKMCHASQVRLRGSAAAEDNSYKVVSEAYEDKTVQESQGTSEVPVEVMTVDSVEPVPVSNGPASTVTTVVSASNTITTTVAAAASSPAATVTTANTTGTSTPTTGTVVIEEEERLLQEALVKVEVELEEGGEHGGENWYQQSASHGEDSGGEAEVSILEPPEEGHSDNDGKRSRARGKGLRKVVPVMQRFEHAPAFVNTRVSHGDGQAGTVFVDPDSQLDGTRSIAIQVGHGRVVRPGEPPLPRGKRGGRPRKRKLVSKSLSVALAAGTTISCDICSKPYVTKYDLARHIRTHTGEK</sequence>
<dbReference type="Proteomes" id="UP000792457">
    <property type="component" value="Unassembled WGS sequence"/>
</dbReference>
<dbReference type="GO" id="GO:0008270">
    <property type="term" value="F:zinc ion binding"/>
    <property type="evidence" value="ECO:0007669"/>
    <property type="project" value="UniProtKB-UniRule"/>
</dbReference>
<evidence type="ECO:0000256" key="2">
    <source>
        <dbReference type="PROSITE-ProRule" id="PRU01263"/>
    </source>
</evidence>
<dbReference type="Gene3D" id="3.40.1800.20">
    <property type="match status" value="1"/>
</dbReference>
<evidence type="ECO:0000259" key="5">
    <source>
        <dbReference type="PROSITE" id="PS51915"/>
    </source>
</evidence>
<dbReference type="InterPro" id="IPR012934">
    <property type="entry name" value="Znf_AD"/>
</dbReference>
<gene>
    <name evidence="6" type="ORF">J437_LFUL009672</name>
</gene>
<feature type="binding site" evidence="2">
    <location>
        <position position="62"/>
    </location>
    <ligand>
        <name>Zn(2+)</name>
        <dbReference type="ChEBI" id="CHEBI:29105"/>
    </ligand>
</feature>
<evidence type="ECO:0008006" key="8">
    <source>
        <dbReference type="Google" id="ProtNLM"/>
    </source>
</evidence>
<dbReference type="FunFam" id="3.30.160.60:FF:000096">
    <property type="entry name" value="Zinc finger and BTB domain-containing protein 18 isoform 1"/>
    <property type="match status" value="1"/>
</dbReference>
<dbReference type="GO" id="GO:0005634">
    <property type="term" value="C:nucleus"/>
    <property type="evidence" value="ECO:0007669"/>
    <property type="project" value="InterPro"/>
</dbReference>
<comment type="caution">
    <text evidence="6">The sequence shown here is derived from an EMBL/GenBank/DDBJ whole genome shotgun (WGS) entry which is preliminary data.</text>
</comment>
<protein>
    <recommendedName>
        <fullName evidence="8">ZAD domain-containing protein</fullName>
    </recommendedName>
</protein>
<keyword evidence="2" id="KW-0862">Zinc</keyword>
<dbReference type="PROSITE" id="PS00028">
    <property type="entry name" value="ZINC_FINGER_C2H2_1"/>
    <property type="match status" value="1"/>
</dbReference>
<accession>A0A8K0K7P2</accession>
<organism evidence="6 7">
    <name type="scientific">Ladona fulva</name>
    <name type="common">Scarce chaser dragonfly</name>
    <name type="synonym">Libellula fulva</name>
    <dbReference type="NCBI Taxonomy" id="123851"/>
    <lineage>
        <taxon>Eukaryota</taxon>
        <taxon>Metazoa</taxon>
        <taxon>Ecdysozoa</taxon>
        <taxon>Arthropoda</taxon>
        <taxon>Hexapoda</taxon>
        <taxon>Insecta</taxon>
        <taxon>Pterygota</taxon>
        <taxon>Palaeoptera</taxon>
        <taxon>Odonata</taxon>
        <taxon>Epiprocta</taxon>
        <taxon>Anisoptera</taxon>
        <taxon>Libelluloidea</taxon>
        <taxon>Libellulidae</taxon>
        <taxon>Ladona</taxon>
    </lineage>
</organism>
<dbReference type="PROSITE" id="PS50157">
    <property type="entry name" value="ZINC_FINGER_C2H2_2"/>
    <property type="match status" value="1"/>
</dbReference>
<keyword evidence="1" id="KW-0863">Zinc-finger</keyword>
<feature type="compositionally biased region" description="Basic and acidic residues" evidence="3">
    <location>
        <begin position="237"/>
        <end position="247"/>
    </location>
</feature>
<feature type="domain" description="C2H2-type" evidence="4">
    <location>
        <begin position="346"/>
        <end position="372"/>
    </location>
</feature>
<feature type="binding site" evidence="2">
    <location>
        <position position="17"/>
    </location>
    <ligand>
        <name>Zn(2+)</name>
        <dbReference type="ChEBI" id="CHEBI:29105"/>
    </ligand>
</feature>
<evidence type="ECO:0000256" key="3">
    <source>
        <dbReference type="SAM" id="MobiDB-lite"/>
    </source>
</evidence>
<evidence type="ECO:0000256" key="1">
    <source>
        <dbReference type="PROSITE-ProRule" id="PRU00042"/>
    </source>
</evidence>
<dbReference type="PANTHER" id="PTHR39942:SF1">
    <property type="entry name" value="BCDNA.LD26519-RELATED"/>
    <property type="match status" value="1"/>
</dbReference>
<feature type="binding site" evidence="2">
    <location>
        <position position="14"/>
    </location>
    <ligand>
        <name>Zn(2+)</name>
        <dbReference type="ChEBI" id="CHEBI:29105"/>
    </ligand>
</feature>
<dbReference type="InterPro" id="IPR036236">
    <property type="entry name" value="Znf_C2H2_sf"/>
</dbReference>
<evidence type="ECO:0000259" key="4">
    <source>
        <dbReference type="PROSITE" id="PS50157"/>
    </source>
</evidence>
<dbReference type="PROSITE" id="PS51915">
    <property type="entry name" value="ZAD"/>
    <property type="match status" value="1"/>
</dbReference>
<feature type="region of interest" description="Disordered" evidence="3">
    <location>
        <begin position="204"/>
        <end position="255"/>
    </location>
</feature>
<dbReference type="SMART" id="SM00868">
    <property type="entry name" value="zf-AD"/>
    <property type="match status" value="1"/>
</dbReference>
<dbReference type="InterPro" id="IPR013087">
    <property type="entry name" value="Znf_C2H2_type"/>
</dbReference>
<dbReference type="Gene3D" id="3.30.160.60">
    <property type="entry name" value="Classic Zinc Finger"/>
    <property type="match status" value="1"/>
</dbReference>
<feature type="domain" description="ZAD" evidence="5">
    <location>
        <begin position="12"/>
        <end position="89"/>
    </location>
</feature>
<keyword evidence="2" id="KW-0479">Metal-binding</keyword>
<dbReference type="AlphaFoldDB" id="A0A8K0K7P2"/>
<dbReference type="SUPFAM" id="SSF57667">
    <property type="entry name" value="beta-beta-alpha zinc fingers"/>
    <property type="match status" value="1"/>
</dbReference>
<feature type="binding site" evidence="2">
    <location>
        <position position="65"/>
    </location>
    <ligand>
        <name>Zn(2+)</name>
        <dbReference type="ChEBI" id="CHEBI:29105"/>
    </ligand>
</feature>
<dbReference type="EMBL" id="KZ308385">
    <property type="protein sequence ID" value="KAG8228750.1"/>
    <property type="molecule type" value="Genomic_DNA"/>
</dbReference>
<dbReference type="OrthoDB" id="273147at2759"/>